<dbReference type="GO" id="GO:0004733">
    <property type="term" value="F:pyridoxamine phosphate oxidase activity"/>
    <property type="evidence" value="ECO:0007669"/>
    <property type="project" value="UniProtKB-UniRule"/>
</dbReference>
<feature type="binding site" evidence="9 11">
    <location>
        <position position="184"/>
    </location>
    <ligand>
        <name>FMN</name>
        <dbReference type="ChEBI" id="CHEBI:58210"/>
    </ligand>
</feature>
<sequence>MTSLADLRKTYSLGSLDAADVDPDPIRQFQTWFAQALDAKLPEPNAMTVATVDAQGRPAARILLIKGVDERGFVFFTNYESRKGRELSANPHAALLFHWIELERQVRIEGKVELTSAEESDAYFNSRPLGSRIGAWASEQSTVIANRETLEAREREIAAQYGETPPRPPHWGGYRLVPEAIEFWQGRPSRLHDRIRYTRDSAGAAWRIERLAP</sequence>
<dbReference type="EC" id="1.4.3.5" evidence="9"/>
<evidence type="ECO:0000256" key="4">
    <source>
        <dbReference type="ARBA" id="ARBA00011738"/>
    </source>
</evidence>
<feature type="binding site" evidence="9 10">
    <location>
        <position position="131"/>
    </location>
    <ligand>
        <name>substrate</name>
    </ligand>
</feature>
<dbReference type="HAMAP" id="MF_01629">
    <property type="entry name" value="PdxH"/>
    <property type="match status" value="1"/>
</dbReference>
<evidence type="ECO:0000256" key="9">
    <source>
        <dbReference type="HAMAP-Rule" id="MF_01629"/>
    </source>
</evidence>
<feature type="binding site" evidence="9 10">
    <location>
        <position position="123"/>
    </location>
    <ligand>
        <name>substrate</name>
    </ligand>
</feature>
<feature type="binding site" evidence="9 11">
    <location>
        <position position="194"/>
    </location>
    <ligand>
        <name>FMN</name>
        <dbReference type="ChEBI" id="CHEBI:58210"/>
    </ligand>
</feature>
<comment type="catalytic activity">
    <reaction evidence="9">
        <text>pyridoxamine 5'-phosphate + O2 + H2O = pyridoxal 5'-phosphate + H2O2 + NH4(+)</text>
        <dbReference type="Rhea" id="RHEA:15817"/>
        <dbReference type="ChEBI" id="CHEBI:15377"/>
        <dbReference type="ChEBI" id="CHEBI:15379"/>
        <dbReference type="ChEBI" id="CHEBI:16240"/>
        <dbReference type="ChEBI" id="CHEBI:28938"/>
        <dbReference type="ChEBI" id="CHEBI:58451"/>
        <dbReference type="ChEBI" id="CHEBI:597326"/>
        <dbReference type="EC" id="1.4.3.5"/>
    </reaction>
</comment>
<dbReference type="PIRSF" id="PIRSF000190">
    <property type="entry name" value="Pyd_amn-ph_oxd"/>
    <property type="match status" value="1"/>
</dbReference>
<dbReference type="Pfam" id="PF10590">
    <property type="entry name" value="PNP_phzG_C"/>
    <property type="match status" value="1"/>
</dbReference>
<evidence type="ECO:0000256" key="5">
    <source>
        <dbReference type="ARBA" id="ARBA00022630"/>
    </source>
</evidence>
<dbReference type="UniPathway" id="UPA01068">
    <property type="reaction ID" value="UER00304"/>
</dbReference>
<comment type="cofactor">
    <cofactor evidence="9 11">
        <name>FMN</name>
        <dbReference type="ChEBI" id="CHEBI:58210"/>
    </cofactor>
    <text evidence="9 11">Binds 1 FMN per subunit.</text>
</comment>
<keyword evidence="8 9" id="KW-0664">Pyridoxine biosynthesis</keyword>
<dbReference type="PROSITE" id="PS01064">
    <property type="entry name" value="PYRIDOX_OXIDASE"/>
    <property type="match status" value="1"/>
</dbReference>
<evidence type="ECO:0000256" key="3">
    <source>
        <dbReference type="ARBA" id="ARBA00007301"/>
    </source>
</evidence>
<dbReference type="AlphaFoldDB" id="A0A4R5LHS7"/>
<keyword evidence="5 9" id="KW-0285">Flavoprotein</keyword>
<feature type="binding site" evidence="9 11">
    <location>
        <position position="83"/>
    </location>
    <ligand>
        <name>FMN</name>
        <dbReference type="ChEBI" id="CHEBI:58210"/>
    </ligand>
</feature>
<feature type="binding site" evidence="9 10">
    <location>
        <position position="66"/>
    </location>
    <ligand>
        <name>substrate</name>
    </ligand>
</feature>
<dbReference type="InterPro" id="IPR011576">
    <property type="entry name" value="Pyridox_Oxase_N"/>
</dbReference>
<keyword evidence="6 9" id="KW-0288">FMN</keyword>
<dbReference type="InterPro" id="IPR019576">
    <property type="entry name" value="Pyridoxamine_oxidase_dimer_C"/>
</dbReference>
<keyword evidence="7 9" id="KW-0560">Oxidoreductase</keyword>
<evidence type="ECO:0000259" key="13">
    <source>
        <dbReference type="Pfam" id="PF10590"/>
    </source>
</evidence>
<comment type="subunit">
    <text evidence="4 9">Homodimer.</text>
</comment>
<comment type="catalytic activity">
    <reaction evidence="9">
        <text>pyridoxine 5'-phosphate + O2 = pyridoxal 5'-phosphate + H2O2</text>
        <dbReference type="Rhea" id="RHEA:15149"/>
        <dbReference type="ChEBI" id="CHEBI:15379"/>
        <dbReference type="ChEBI" id="CHEBI:16240"/>
        <dbReference type="ChEBI" id="CHEBI:58589"/>
        <dbReference type="ChEBI" id="CHEBI:597326"/>
        <dbReference type="EC" id="1.4.3.5"/>
    </reaction>
</comment>
<feature type="binding site" evidence="9 10">
    <location>
        <begin position="190"/>
        <end position="192"/>
    </location>
    <ligand>
        <name>substrate</name>
    </ligand>
</feature>
<dbReference type="Pfam" id="PF01243">
    <property type="entry name" value="PNPOx_N"/>
    <property type="match status" value="1"/>
</dbReference>
<dbReference type="PANTHER" id="PTHR10851:SF0">
    <property type="entry name" value="PYRIDOXINE-5'-PHOSPHATE OXIDASE"/>
    <property type="match status" value="1"/>
</dbReference>
<comment type="caution">
    <text evidence="14">The sequence shown here is derived from an EMBL/GenBank/DDBJ whole genome shotgun (WGS) entry which is preliminary data.</text>
</comment>
<dbReference type="Gene3D" id="2.30.110.10">
    <property type="entry name" value="Electron Transport, Fmn-binding Protein, Chain A"/>
    <property type="match status" value="1"/>
</dbReference>
<comment type="function">
    <text evidence="9">Catalyzes the oxidation of either pyridoxine 5'-phosphate (PNP) or pyridoxamine 5'-phosphate (PMP) into pyridoxal 5'-phosphate (PLP).</text>
</comment>
<dbReference type="InterPro" id="IPR019740">
    <property type="entry name" value="Pyridox_Oxase_CS"/>
</dbReference>
<reference evidence="14 15" key="1">
    <citation type="submission" date="2019-03" db="EMBL/GenBank/DDBJ databases">
        <title>Paraburkholderia sp. isolated from native Mimosa gymnas in Guartela State Park, Brazil.</title>
        <authorList>
            <person name="Paulitsch F."/>
            <person name="Hungria M."/>
            <person name="Delamuta J.R.M."/>
            <person name="Ribeiro R.A."/>
            <person name="Dall'Agnol R."/>
            <person name="Silva J.S.B."/>
        </authorList>
    </citation>
    <scope>NUCLEOTIDE SEQUENCE [LARGE SCALE GENOMIC DNA]</scope>
    <source>
        <strain evidence="14 15">CNPSo 3008</strain>
    </source>
</reference>
<feature type="binding site" evidence="9 11">
    <location>
        <begin position="61"/>
        <end position="66"/>
    </location>
    <ligand>
        <name>FMN</name>
        <dbReference type="ChEBI" id="CHEBI:58210"/>
    </ligand>
</feature>
<feature type="domain" description="Pyridoxine 5'-phosphate oxidase dimerisation C-terminal" evidence="13">
    <location>
        <begin position="171"/>
        <end position="213"/>
    </location>
</feature>
<evidence type="ECO:0000313" key="15">
    <source>
        <dbReference type="Proteomes" id="UP000295606"/>
    </source>
</evidence>
<feature type="binding site" evidence="9 11">
    <location>
        <begin position="140"/>
        <end position="141"/>
    </location>
    <ligand>
        <name>FMN</name>
        <dbReference type="ChEBI" id="CHEBI:58210"/>
    </ligand>
</feature>
<evidence type="ECO:0000256" key="11">
    <source>
        <dbReference type="PIRSR" id="PIRSR000190-2"/>
    </source>
</evidence>
<dbReference type="NCBIfam" id="NF004231">
    <property type="entry name" value="PRK05679.1"/>
    <property type="match status" value="1"/>
</dbReference>
<evidence type="ECO:0000256" key="6">
    <source>
        <dbReference type="ARBA" id="ARBA00022643"/>
    </source>
</evidence>
<dbReference type="FunFam" id="2.30.110.10:FF:000005">
    <property type="entry name" value="NAD(P)H-hydrate epimerase"/>
    <property type="match status" value="1"/>
</dbReference>
<feature type="domain" description="Pyridoxamine 5'-phosphate oxidase N-terminal" evidence="12">
    <location>
        <begin position="35"/>
        <end position="158"/>
    </location>
</feature>
<name>A0A4R5LHS7_9BURK</name>
<feature type="binding site" evidence="9 11">
    <location>
        <position position="105"/>
    </location>
    <ligand>
        <name>FMN</name>
        <dbReference type="ChEBI" id="CHEBI:58210"/>
    </ligand>
</feature>
<dbReference type="RefSeq" id="WP_133182542.1">
    <property type="nucleotide sequence ID" value="NZ_SMOD01000006.1"/>
</dbReference>
<comment type="similarity">
    <text evidence="3 9">Belongs to the pyridoxamine 5'-phosphate oxidase family.</text>
</comment>
<comment type="pathway">
    <text evidence="1 9">Cofactor metabolism; pyridoxal 5'-phosphate salvage; pyridoxal 5'-phosphate from pyridoxamine 5'-phosphate: step 1/1.</text>
</comment>
<feature type="binding site" evidence="9 11">
    <location>
        <position position="82"/>
    </location>
    <ligand>
        <name>FMN</name>
        <dbReference type="ChEBI" id="CHEBI:58210"/>
    </ligand>
</feature>
<evidence type="ECO:0000256" key="7">
    <source>
        <dbReference type="ARBA" id="ARBA00023002"/>
    </source>
</evidence>
<dbReference type="Proteomes" id="UP000295606">
    <property type="component" value="Unassembled WGS sequence"/>
</dbReference>
<accession>A0A4R5LHS7</accession>
<evidence type="ECO:0000256" key="10">
    <source>
        <dbReference type="PIRSR" id="PIRSR000190-1"/>
    </source>
</evidence>
<comment type="pathway">
    <text evidence="2 9">Cofactor metabolism; pyridoxal 5'-phosphate salvage; pyridoxal 5'-phosphate from pyridoxine 5'-phosphate: step 1/1.</text>
</comment>
<dbReference type="OrthoDB" id="9780392at2"/>
<dbReference type="GO" id="GO:0010181">
    <property type="term" value="F:FMN binding"/>
    <property type="evidence" value="ECO:0007669"/>
    <property type="project" value="UniProtKB-UniRule"/>
</dbReference>
<evidence type="ECO:0000256" key="1">
    <source>
        <dbReference type="ARBA" id="ARBA00004738"/>
    </source>
</evidence>
<evidence type="ECO:0000256" key="8">
    <source>
        <dbReference type="ARBA" id="ARBA00023096"/>
    </source>
</evidence>
<evidence type="ECO:0000313" key="14">
    <source>
        <dbReference type="EMBL" id="TDG08888.1"/>
    </source>
</evidence>
<evidence type="ECO:0000256" key="2">
    <source>
        <dbReference type="ARBA" id="ARBA00005037"/>
    </source>
</evidence>
<feature type="binding site" evidence="9 10">
    <location>
        <position position="127"/>
    </location>
    <ligand>
        <name>substrate</name>
    </ligand>
</feature>
<dbReference type="SUPFAM" id="SSF50475">
    <property type="entry name" value="FMN-binding split barrel"/>
    <property type="match status" value="1"/>
</dbReference>
<dbReference type="InterPro" id="IPR000659">
    <property type="entry name" value="Pyridox_Oxase"/>
</dbReference>
<feature type="binding site" evidence="10">
    <location>
        <begin position="8"/>
        <end position="11"/>
    </location>
    <ligand>
        <name>substrate</name>
    </ligand>
</feature>
<dbReference type="GO" id="GO:0008615">
    <property type="term" value="P:pyridoxine biosynthetic process"/>
    <property type="evidence" value="ECO:0007669"/>
    <property type="project" value="UniProtKB-UniRule"/>
</dbReference>
<protein>
    <recommendedName>
        <fullName evidence="9">Pyridoxine/pyridoxamine 5'-phosphate oxidase</fullName>
        <ecNumber evidence="9">1.4.3.5</ecNumber>
    </recommendedName>
    <alternativeName>
        <fullName evidence="9">PNP/PMP oxidase</fullName>
        <shortName evidence="9">PNPOx</shortName>
    </alternativeName>
    <alternativeName>
        <fullName evidence="9">Pyridoxal 5'-phosphate synthase</fullName>
    </alternativeName>
</protein>
<dbReference type="InterPro" id="IPR012349">
    <property type="entry name" value="Split_barrel_FMN-bd"/>
</dbReference>
<gene>
    <name evidence="9 14" type="primary">pdxH</name>
    <name evidence="14" type="ORF">E1N52_10510</name>
</gene>
<evidence type="ECO:0000259" key="12">
    <source>
        <dbReference type="Pfam" id="PF01243"/>
    </source>
</evidence>
<dbReference type="NCBIfam" id="TIGR00558">
    <property type="entry name" value="pdxH"/>
    <property type="match status" value="1"/>
</dbReference>
<organism evidence="14 15">
    <name type="scientific">Paraburkholderia guartelaensis</name>
    <dbReference type="NCBI Taxonomy" id="2546446"/>
    <lineage>
        <taxon>Bacteria</taxon>
        <taxon>Pseudomonadati</taxon>
        <taxon>Pseudomonadota</taxon>
        <taxon>Betaproteobacteria</taxon>
        <taxon>Burkholderiales</taxon>
        <taxon>Burkholderiaceae</taxon>
        <taxon>Paraburkholderia</taxon>
    </lineage>
</organism>
<feature type="binding site" evidence="9 11">
    <location>
        <begin position="76"/>
        <end position="77"/>
    </location>
    <ligand>
        <name>FMN</name>
        <dbReference type="ChEBI" id="CHEBI:58210"/>
    </ligand>
</feature>
<proteinExistence type="inferred from homology"/>
<dbReference type="EMBL" id="SMOD01000006">
    <property type="protein sequence ID" value="TDG08888.1"/>
    <property type="molecule type" value="Genomic_DNA"/>
</dbReference>
<dbReference type="PANTHER" id="PTHR10851">
    <property type="entry name" value="PYRIDOXINE-5-PHOSPHATE OXIDASE"/>
    <property type="match status" value="1"/>
</dbReference>